<evidence type="ECO:0000313" key="5">
    <source>
        <dbReference type="EMBL" id="CAD7248963.1"/>
    </source>
</evidence>
<protein>
    <recommendedName>
        <fullName evidence="4">Peptidase A1 domain-containing protein</fullName>
    </recommendedName>
</protein>
<feature type="non-terminal residue" evidence="5">
    <location>
        <position position="1"/>
    </location>
</feature>
<dbReference type="PROSITE" id="PS51767">
    <property type="entry name" value="PEPTIDASE_A1"/>
    <property type="match status" value="1"/>
</dbReference>
<dbReference type="PANTHER" id="PTHR47966:SF51">
    <property type="entry name" value="BETA-SITE APP-CLEAVING ENZYME, ISOFORM A-RELATED"/>
    <property type="match status" value="1"/>
</dbReference>
<dbReference type="SUPFAM" id="SSF50630">
    <property type="entry name" value="Acid proteases"/>
    <property type="match status" value="1"/>
</dbReference>
<dbReference type="InterPro" id="IPR021109">
    <property type="entry name" value="Peptidase_aspartic_dom_sf"/>
</dbReference>
<dbReference type="PRINTS" id="PR00792">
    <property type="entry name" value="PEPSIN"/>
</dbReference>
<accession>A0A7R9A602</accession>
<keyword evidence="6" id="KW-1185">Reference proteome</keyword>
<dbReference type="PROSITE" id="PS00141">
    <property type="entry name" value="ASP_PROTEASE"/>
    <property type="match status" value="1"/>
</dbReference>
<evidence type="ECO:0000259" key="4">
    <source>
        <dbReference type="PROSITE" id="PS51767"/>
    </source>
</evidence>
<evidence type="ECO:0000256" key="3">
    <source>
        <dbReference type="RuleBase" id="RU000454"/>
    </source>
</evidence>
<keyword evidence="3" id="KW-0064">Aspartyl protease</keyword>
<name>A0A7R9A602_9CRUS</name>
<sequence length="256" mass="27807">VQVGDIAVKNQTFAEATSQPGSTFVFAKFDGILGLGYSTISVHKVPTVFESMVQQKLIDRPVFSFYLNRDLSSEEGGQLILGGSDPDYYQGSFTYLPVSRKGYWQFKMDKSHRLETSFHLVNRVKVGDSTVYCSKGCQAIADTGTSLITGPSSEIAALAKKVNAKSKSGDYVVSCSSISDLPPIHFVLNGKDFTLEGNDYILQVSELGKSTCLLGFSSLDVPPPNGPMWILGDVFIGKFYTEFDMGNNRVGFAAAV</sequence>
<dbReference type="EMBL" id="LR901598">
    <property type="protein sequence ID" value="CAD7248963.1"/>
    <property type="molecule type" value="Genomic_DNA"/>
</dbReference>
<dbReference type="InterPro" id="IPR033121">
    <property type="entry name" value="PEPTIDASE_A1"/>
</dbReference>
<dbReference type="InterPro" id="IPR001461">
    <property type="entry name" value="Aspartic_peptidase_A1"/>
</dbReference>
<keyword evidence="3" id="KW-0378">Hydrolase</keyword>
<feature type="disulfide bond" evidence="2">
    <location>
        <begin position="175"/>
        <end position="212"/>
    </location>
</feature>
<organism evidence="5">
    <name type="scientific">Darwinula stevensoni</name>
    <dbReference type="NCBI Taxonomy" id="69355"/>
    <lineage>
        <taxon>Eukaryota</taxon>
        <taxon>Metazoa</taxon>
        <taxon>Ecdysozoa</taxon>
        <taxon>Arthropoda</taxon>
        <taxon>Crustacea</taxon>
        <taxon>Oligostraca</taxon>
        <taxon>Ostracoda</taxon>
        <taxon>Podocopa</taxon>
        <taxon>Podocopida</taxon>
        <taxon>Darwinulocopina</taxon>
        <taxon>Darwinuloidea</taxon>
        <taxon>Darwinulidae</taxon>
        <taxon>Darwinula</taxon>
    </lineage>
</organism>
<gene>
    <name evidence="5" type="ORF">DSTB1V02_LOCUS8766</name>
</gene>
<dbReference type="Pfam" id="PF00026">
    <property type="entry name" value="Asp"/>
    <property type="match status" value="1"/>
</dbReference>
<dbReference type="Gene3D" id="2.40.70.10">
    <property type="entry name" value="Acid Proteases"/>
    <property type="match status" value="1"/>
</dbReference>
<evidence type="ECO:0000313" key="6">
    <source>
        <dbReference type="Proteomes" id="UP000677054"/>
    </source>
</evidence>
<dbReference type="OrthoDB" id="771136at2759"/>
<evidence type="ECO:0000256" key="1">
    <source>
        <dbReference type="ARBA" id="ARBA00007447"/>
    </source>
</evidence>
<dbReference type="EMBL" id="CAJPEV010002081">
    <property type="protein sequence ID" value="CAG0895572.1"/>
    <property type="molecule type" value="Genomic_DNA"/>
</dbReference>
<dbReference type="InterPro" id="IPR001969">
    <property type="entry name" value="Aspartic_peptidase_AS"/>
</dbReference>
<proteinExistence type="inferred from homology"/>
<dbReference type="FunFam" id="2.40.70.10:FF:000044">
    <property type="entry name" value="Lysosomal aspartic protease"/>
    <property type="match status" value="1"/>
</dbReference>
<dbReference type="AlphaFoldDB" id="A0A7R9A602"/>
<reference evidence="5" key="1">
    <citation type="submission" date="2020-11" db="EMBL/GenBank/DDBJ databases">
        <authorList>
            <person name="Tran Van P."/>
        </authorList>
    </citation>
    <scope>NUCLEOTIDE SEQUENCE</scope>
</reference>
<keyword evidence="2" id="KW-1015">Disulfide bond</keyword>
<dbReference type="GO" id="GO:0004190">
    <property type="term" value="F:aspartic-type endopeptidase activity"/>
    <property type="evidence" value="ECO:0007669"/>
    <property type="project" value="UniProtKB-KW"/>
</dbReference>
<dbReference type="GO" id="GO:0006508">
    <property type="term" value="P:proteolysis"/>
    <property type="evidence" value="ECO:0007669"/>
    <property type="project" value="UniProtKB-KW"/>
</dbReference>
<keyword evidence="3" id="KW-0645">Protease</keyword>
<dbReference type="PANTHER" id="PTHR47966">
    <property type="entry name" value="BETA-SITE APP-CLEAVING ENZYME, ISOFORM A-RELATED"/>
    <property type="match status" value="1"/>
</dbReference>
<evidence type="ECO:0000256" key="2">
    <source>
        <dbReference type="PIRSR" id="PIRSR601461-2"/>
    </source>
</evidence>
<feature type="domain" description="Peptidase A1" evidence="4">
    <location>
        <begin position="1"/>
        <end position="253"/>
    </location>
</feature>
<comment type="similarity">
    <text evidence="1 3">Belongs to the peptidase A1 family.</text>
</comment>
<dbReference type="Proteomes" id="UP000677054">
    <property type="component" value="Unassembled WGS sequence"/>
</dbReference>